<feature type="domain" description="Response regulatory" evidence="2">
    <location>
        <begin position="14"/>
        <end position="133"/>
    </location>
</feature>
<dbReference type="SUPFAM" id="SSF48452">
    <property type="entry name" value="TPR-like"/>
    <property type="match status" value="2"/>
</dbReference>
<keyword evidence="1" id="KW-0597">Phosphoprotein</keyword>
<organism evidence="3 4">
    <name type="scientific">Sulfuritortus calidifontis</name>
    <dbReference type="NCBI Taxonomy" id="1914471"/>
    <lineage>
        <taxon>Bacteria</taxon>
        <taxon>Pseudomonadati</taxon>
        <taxon>Pseudomonadota</taxon>
        <taxon>Betaproteobacteria</taxon>
        <taxon>Nitrosomonadales</taxon>
        <taxon>Thiobacillaceae</taxon>
        <taxon>Sulfuritortus</taxon>
    </lineage>
</organism>
<dbReference type="InterPro" id="IPR001789">
    <property type="entry name" value="Sig_transdc_resp-reg_receiver"/>
</dbReference>
<dbReference type="SUPFAM" id="SSF52172">
    <property type="entry name" value="CheY-like"/>
    <property type="match status" value="1"/>
</dbReference>
<feature type="modified residue" description="4-aspartylphosphate" evidence="1">
    <location>
        <position position="64"/>
    </location>
</feature>
<name>A0A4R3K0W2_9PROT</name>
<dbReference type="InterPro" id="IPR011990">
    <property type="entry name" value="TPR-like_helical_dom_sf"/>
</dbReference>
<dbReference type="InterPro" id="IPR011006">
    <property type="entry name" value="CheY-like_superfamily"/>
</dbReference>
<dbReference type="RefSeq" id="WP_126459330.1">
    <property type="nucleotide sequence ID" value="NZ_AP018721.1"/>
</dbReference>
<reference evidence="3 4" key="1">
    <citation type="submission" date="2019-03" db="EMBL/GenBank/DDBJ databases">
        <title>Genomic Encyclopedia of Type Strains, Phase IV (KMG-IV): sequencing the most valuable type-strain genomes for metagenomic binning, comparative biology and taxonomic classification.</title>
        <authorList>
            <person name="Goeker M."/>
        </authorList>
    </citation>
    <scope>NUCLEOTIDE SEQUENCE [LARGE SCALE GENOMIC DNA]</scope>
    <source>
        <strain evidence="3 4">DSM 103923</strain>
    </source>
</reference>
<accession>A0A4R3K0W2</accession>
<dbReference type="InterPro" id="IPR052048">
    <property type="entry name" value="ST_Response_Regulator"/>
</dbReference>
<evidence type="ECO:0000313" key="3">
    <source>
        <dbReference type="EMBL" id="TCS74009.1"/>
    </source>
</evidence>
<dbReference type="CDD" id="cd17589">
    <property type="entry name" value="REC_TPR"/>
    <property type="match status" value="1"/>
</dbReference>
<dbReference type="AlphaFoldDB" id="A0A4R3K0W2"/>
<dbReference type="Pfam" id="PF00072">
    <property type="entry name" value="Response_reg"/>
    <property type="match status" value="1"/>
</dbReference>
<dbReference type="Gene3D" id="3.40.50.2300">
    <property type="match status" value="1"/>
</dbReference>
<dbReference type="SMART" id="SM00448">
    <property type="entry name" value="REC"/>
    <property type="match status" value="1"/>
</dbReference>
<dbReference type="PANTHER" id="PTHR43228">
    <property type="entry name" value="TWO-COMPONENT RESPONSE REGULATOR"/>
    <property type="match status" value="1"/>
</dbReference>
<dbReference type="PANTHER" id="PTHR43228:SF1">
    <property type="entry name" value="TWO-COMPONENT RESPONSE REGULATOR ARR22"/>
    <property type="match status" value="1"/>
</dbReference>
<dbReference type="Proteomes" id="UP000295135">
    <property type="component" value="Unassembled WGS sequence"/>
</dbReference>
<evidence type="ECO:0000259" key="2">
    <source>
        <dbReference type="PROSITE" id="PS50110"/>
    </source>
</evidence>
<gene>
    <name evidence="3" type="ORF">EDC61_101232</name>
</gene>
<dbReference type="OrthoDB" id="7298659at2"/>
<evidence type="ECO:0000256" key="1">
    <source>
        <dbReference type="PROSITE-ProRule" id="PRU00169"/>
    </source>
</evidence>
<dbReference type="GO" id="GO:0000160">
    <property type="term" value="P:phosphorelay signal transduction system"/>
    <property type="evidence" value="ECO:0007669"/>
    <property type="project" value="InterPro"/>
</dbReference>
<keyword evidence="4" id="KW-1185">Reference proteome</keyword>
<protein>
    <submittedName>
        <fullName evidence="3">Tetratricopeptide repeat protein</fullName>
    </submittedName>
</protein>
<proteinExistence type="predicted"/>
<evidence type="ECO:0000313" key="4">
    <source>
        <dbReference type="Proteomes" id="UP000295135"/>
    </source>
</evidence>
<dbReference type="InterPro" id="IPR019734">
    <property type="entry name" value="TPR_rpt"/>
</dbReference>
<dbReference type="EMBL" id="SLZY01000001">
    <property type="protein sequence ID" value="TCS74009.1"/>
    <property type="molecule type" value="Genomic_DNA"/>
</dbReference>
<comment type="caution">
    <text evidence="3">The sequence shown here is derived from an EMBL/GenBank/DDBJ whole genome shotgun (WGS) entry which is preliminary data.</text>
</comment>
<dbReference type="PROSITE" id="PS50110">
    <property type="entry name" value="RESPONSE_REGULATORY"/>
    <property type="match status" value="1"/>
</dbReference>
<dbReference type="Gene3D" id="1.25.40.10">
    <property type="entry name" value="Tetratricopeptide repeat domain"/>
    <property type="match status" value="2"/>
</dbReference>
<dbReference type="Pfam" id="PF14559">
    <property type="entry name" value="TPR_19"/>
    <property type="match status" value="1"/>
</dbReference>
<sequence length="541" mass="59780">MFTSDTHAAFANKRFLIIDDFQGMRSMFREMLKSCGAKDIDAASNGAEAISILEKNKYDVVLCDYNLGLGRNGQQVMEEAKFRNLIGLATAWVVVSAEKTAEMVIGAAEYVPDDYIVKPVNEATVRARLAKVMDRKAALLDIEKAVKAKDYKQAIALCDQKLAERSGYTSDLLRMKTNLLLQSGQRDKAKAVFEQILAQRDIPWAKTGLAKIHLLNKEYDEARRLLNEVVEESRTYLEGYDLLAKMLEEIGELDEAQYVLIRSAELSPNSISRQKSLGEIAQKRGDLEVAEKAFRKTISLGENSILKTPAAYLGLAKVCSEKGNTSEAVRLLGEVHKTFDDPEATLHAKIIEGAVYSKSGDLNNARKLAAEVATIMKESAARLPAQVTLEAADLIMGTGDKDTASELLKVVVKNNHENETLIDQVKGVFAKGNMEEQGGAMVEDMRREVVQTNNKAVALAKEGKLEEAVSLMRNAKGMMPNNKRVLLNLTYAMILLLKKNGREAALEREARDCLDRIQKLDPGEKLCADYRAMIEEIAAAG</sequence>
<dbReference type="SMART" id="SM00028">
    <property type="entry name" value="TPR"/>
    <property type="match status" value="5"/>
</dbReference>